<dbReference type="EMBL" id="CAEKDK010000005">
    <property type="protein sequence ID" value="CAB4279756.1"/>
    <property type="molecule type" value="Genomic_DNA"/>
</dbReference>
<protein>
    <submittedName>
        <fullName evidence="2">Uncharacterized protein</fullName>
    </submittedName>
</protein>
<accession>A0A6J5THT8</accession>
<evidence type="ECO:0000313" key="2">
    <source>
        <dbReference type="EMBL" id="CAB4263403.1"/>
    </source>
</evidence>
<evidence type="ECO:0000313" key="7">
    <source>
        <dbReference type="Proteomes" id="UP000507245"/>
    </source>
</evidence>
<reference evidence="2 6" key="2">
    <citation type="submission" date="2020-05" db="EMBL/GenBank/DDBJ databases">
        <authorList>
            <person name="Campoy J."/>
            <person name="Schneeberger K."/>
            <person name="Spophaly S."/>
        </authorList>
    </citation>
    <scope>NUCLEOTIDE SEQUENCE [LARGE SCALE GENOMIC DNA]</scope>
    <source>
        <strain evidence="2">PruArmRojPasFocal</strain>
    </source>
</reference>
<proteinExistence type="predicted"/>
<keyword evidence="7" id="KW-1185">Reference proteome</keyword>
<dbReference type="Proteomes" id="UP000507222">
    <property type="component" value="Unassembled WGS sequence"/>
</dbReference>
<name>A0A6J5THT8_PRUAR</name>
<dbReference type="EMBL" id="CAEKKB010000001">
    <property type="protein sequence ID" value="CAB4293919.1"/>
    <property type="molecule type" value="Genomic_DNA"/>
</dbReference>
<reference evidence="7" key="1">
    <citation type="journal article" date="2020" name="Genome Biol.">
        <title>Gamete binning: chromosome-level and haplotype-resolved genome assembly enabled by high-throughput single-cell sequencing of gamete genomes.</title>
        <authorList>
            <person name="Campoy J.A."/>
            <person name="Sun H."/>
            <person name="Goel M."/>
            <person name="Jiao W.-B."/>
            <person name="Folz-Donahue K."/>
            <person name="Wang N."/>
            <person name="Rubio M."/>
            <person name="Liu C."/>
            <person name="Kukat C."/>
            <person name="Ruiz D."/>
            <person name="Huettel B."/>
            <person name="Schneeberger K."/>
        </authorList>
    </citation>
    <scope>NUCLEOTIDE SEQUENCE [LARGE SCALE GENOMIC DNA]</scope>
    <source>
        <strain evidence="7">cv. Rojo Pasion</strain>
    </source>
</reference>
<dbReference type="EMBL" id="CAEKDK010000001">
    <property type="protein sequence ID" value="CAB4263403.1"/>
    <property type="molecule type" value="Genomic_DNA"/>
</dbReference>
<dbReference type="AlphaFoldDB" id="A0A6J5THT8"/>
<evidence type="ECO:0000313" key="3">
    <source>
        <dbReference type="EMBL" id="CAB4279756.1"/>
    </source>
</evidence>
<dbReference type="EMBL" id="CAEKKB010000007">
    <property type="protein sequence ID" value="CAB4316598.1"/>
    <property type="molecule type" value="Genomic_DNA"/>
</dbReference>
<evidence type="ECO:0000313" key="6">
    <source>
        <dbReference type="Proteomes" id="UP000507222"/>
    </source>
</evidence>
<evidence type="ECO:0000313" key="5">
    <source>
        <dbReference type="EMBL" id="CAB4316598.1"/>
    </source>
</evidence>
<dbReference type="EMBL" id="CAEKDK010000001">
    <property type="protein sequence ID" value="CAB4263325.1"/>
    <property type="molecule type" value="Genomic_DNA"/>
</dbReference>
<sequence>MGPIKLSTFVPAANKSEVSPESELAVLVQDRTVWDLLLRALEASNRRSRSEVSCLTKAIAPKSIPRIGRLSYDGRRNK</sequence>
<evidence type="ECO:0000313" key="1">
    <source>
        <dbReference type="EMBL" id="CAB4263325.1"/>
    </source>
</evidence>
<gene>
    <name evidence="3" type="ORF">CURHAP_LOCUS32338</name>
    <name evidence="1" type="ORF">CURHAP_LOCUS3467</name>
    <name evidence="2" type="ORF">CURHAP_LOCUS3557</name>
    <name evidence="4" type="ORF">ORAREDHAP_LOCUS3345</name>
    <name evidence="5" type="ORF">ORAREDHAP_LOCUS42434</name>
</gene>
<organism evidence="2 6">
    <name type="scientific">Prunus armeniaca</name>
    <name type="common">Apricot</name>
    <name type="synonym">Armeniaca vulgaris</name>
    <dbReference type="NCBI Taxonomy" id="36596"/>
    <lineage>
        <taxon>Eukaryota</taxon>
        <taxon>Viridiplantae</taxon>
        <taxon>Streptophyta</taxon>
        <taxon>Embryophyta</taxon>
        <taxon>Tracheophyta</taxon>
        <taxon>Spermatophyta</taxon>
        <taxon>Magnoliopsida</taxon>
        <taxon>eudicotyledons</taxon>
        <taxon>Gunneridae</taxon>
        <taxon>Pentapetalae</taxon>
        <taxon>rosids</taxon>
        <taxon>fabids</taxon>
        <taxon>Rosales</taxon>
        <taxon>Rosaceae</taxon>
        <taxon>Amygdaloideae</taxon>
        <taxon>Amygdaleae</taxon>
        <taxon>Prunus</taxon>
    </lineage>
</organism>
<dbReference type="Proteomes" id="UP000507245">
    <property type="component" value="Unassembled WGS sequence"/>
</dbReference>
<evidence type="ECO:0000313" key="4">
    <source>
        <dbReference type="EMBL" id="CAB4293919.1"/>
    </source>
</evidence>